<name>A0A7X5R243_9MICO</name>
<comment type="caution">
    <text evidence="2">The sequence shown here is derived from an EMBL/GenBank/DDBJ whole genome shotgun (WGS) entry which is preliminary data.</text>
</comment>
<dbReference type="AlphaFoldDB" id="A0A7X5R243"/>
<protein>
    <recommendedName>
        <fullName evidence="4">Lipoprotein</fullName>
    </recommendedName>
</protein>
<gene>
    <name evidence="2" type="ORF">FHX76_002166</name>
</gene>
<reference evidence="2 3" key="1">
    <citation type="submission" date="2020-02" db="EMBL/GenBank/DDBJ databases">
        <title>Sequencing the genomes of 1000 actinobacteria strains.</title>
        <authorList>
            <person name="Klenk H.-P."/>
        </authorList>
    </citation>
    <scope>NUCLEOTIDE SEQUENCE [LARGE SCALE GENOMIC DNA]</scope>
    <source>
        <strain evidence="2 3">DSM 27960</strain>
    </source>
</reference>
<evidence type="ECO:0008006" key="4">
    <source>
        <dbReference type="Google" id="ProtNLM"/>
    </source>
</evidence>
<sequence>MATFSSRRVGISLAALAAAVALVATGCADVDDADVDGAATTAPPSAGPSDDNILTEPLTATVGTPAGVAEQGDIGSPYAAWLDEGKKIAVVTYGSSICLPVANEIEGDDDENAVDISVAAAENVACTADLVPRYWEFETPSTVTPDELVRITIEYEDDGFPDQVIKLEAF</sequence>
<dbReference type="RefSeq" id="WP_167150668.1">
    <property type="nucleotide sequence ID" value="NZ_JAAMOX010000002.1"/>
</dbReference>
<feature type="signal peptide" evidence="1">
    <location>
        <begin position="1"/>
        <end position="17"/>
    </location>
</feature>
<keyword evidence="1" id="KW-0732">Signal</keyword>
<dbReference type="Proteomes" id="UP000541033">
    <property type="component" value="Unassembled WGS sequence"/>
</dbReference>
<dbReference type="EMBL" id="JAAMOX010000002">
    <property type="protein sequence ID" value="NIH54270.1"/>
    <property type="molecule type" value="Genomic_DNA"/>
</dbReference>
<evidence type="ECO:0000313" key="3">
    <source>
        <dbReference type="Proteomes" id="UP000541033"/>
    </source>
</evidence>
<proteinExistence type="predicted"/>
<dbReference type="PROSITE" id="PS51257">
    <property type="entry name" value="PROKAR_LIPOPROTEIN"/>
    <property type="match status" value="1"/>
</dbReference>
<organism evidence="2 3">
    <name type="scientific">Lysinibacter cavernae</name>
    <dbReference type="NCBI Taxonomy" id="1640652"/>
    <lineage>
        <taxon>Bacteria</taxon>
        <taxon>Bacillati</taxon>
        <taxon>Actinomycetota</taxon>
        <taxon>Actinomycetes</taxon>
        <taxon>Micrococcales</taxon>
        <taxon>Microbacteriaceae</taxon>
        <taxon>Lysinibacter</taxon>
    </lineage>
</organism>
<evidence type="ECO:0000313" key="2">
    <source>
        <dbReference type="EMBL" id="NIH54270.1"/>
    </source>
</evidence>
<evidence type="ECO:0000256" key="1">
    <source>
        <dbReference type="SAM" id="SignalP"/>
    </source>
</evidence>
<feature type="chain" id="PRO_5038906887" description="Lipoprotein" evidence="1">
    <location>
        <begin position="18"/>
        <end position="170"/>
    </location>
</feature>
<accession>A0A7X5R243</accession>
<keyword evidence="3" id="KW-1185">Reference proteome</keyword>